<organism evidence="10 11">
    <name type="scientific">Sphingomonas kaistensis</name>
    <dbReference type="NCBI Taxonomy" id="298708"/>
    <lineage>
        <taxon>Bacteria</taxon>
        <taxon>Pseudomonadati</taxon>
        <taxon>Pseudomonadota</taxon>
        <taxon>Alphaproteobacteria</taxon>
        <taxon>Sphingomonadales</taxon>
        <taxon>Sphingomonadaceae</taxon>
        <taxon>Sphingomonas</taxon>
    </lineage>
</organism>
<dbReference type="SMART" id="SM01005">
    <property type="entry name" value="Ala_racemase_C"/>
    <property type="match status" value="1"/>
</dbReference>
<dbReference type="GO" id="GO:0008784">
    <property type="term" value="F:alanine racemase activity"/>
    <property type="evidence" value="ECO:0007669"/>
    <property type="project" value="UniProtKB-EC"/>
</dbReference>
<comment type="cofactor">
    <cofactor evidence="2 7">
        <name>pyridoxal 5'-phosphate</name>
        <dbReference type="ChEBI" id="CHEBI:597326"/>
    </cofactor>
</comment>
<dbReference type="InterPro" id="IPR011079">
    <property type="entry name" value="Ala_racemase_C"/>
</dbReference>
<dbReference type="CDD" id="cd00430">
    <property type="entry name" value="PLPDE_III_AR"/>
    <property type="match status" value="1"/>
</dbReference>
<evidence type="ECO:0000256" key="4">
    <source>
        <dbReference type="ARBA" id="ARBA00013089"/>
    </source>
</evidence>
<feature type="modified residue" description="N6-(pyridoxal phosphate)lysine" evidence="7">
    <location>
        <position position="34"/>
    </location>
</feature>
<proteinExistence type="inferred from homology"/>
<feature type="domain" description="Alanine racemase C-terminal" evidence="9">
    <location>
        <begin position="218"/>
        <end position="339"/>
    </location>
</feature>
<dbReference type="SUPFAM" id="SSF50621">
    <property type="entry name" value="Alanine racemase C-terminal domain-like"/>
    <property type="match status" value="1"/>
</dbReference>
<comment type="catalytic activity">
    <reaction evidence="1">
        <text>L-alanine = D-alanine</text>
        <dbReference type="Rhea" id="RHEA:20249"/>
        <dbReference type="ChEBI" id="CHEBI:57416"/>
        <dbReference type="ChEBI" id="CHEBI:57972"/>
        <dbReference type="EC" id="5.1.1.1"/>
    </reaction>
</comment>
<dbReference type="GO" id="GO:0030170">
    <property type="term" value="F:pyridoxal phosphate binding"/>
    <property type="evidence" value="ECO:0007669"/>
    <property type="project" value="TreeGrafter"/>
</dbReference>
<feature type="binding site" evidence="8">
    <location>
        <position position="287"/>
    </location>
    <ligand>
        <name>substrate</name>
    </ligand>
</feature>
<keyword evidence="5 7" id="KW-0663">Pyridoxal phosphate</keyword>
<dbReference type="Pfam" id="PF01168">
    <property type="entry name" value="Ala_racemase_N"/>
    <property type="match status" value="1"/>
</dbReference>
<evidence type="ECO:0000256" key="7">
    <source>
        <dbReference type="PIRSR" id="PIRSR600821-50"/>
    </source>
</evidence>
<dbReference type="SUPFAM" id="SSF51419">
    <property type="entry name" value="PLP-binding barrel"/>
    <property type="match status" value="1"/>
</dbReference>
<gene>
    <name evidence="10" type="ORF">GGQ97_002718</name>
</gene>
<evidence type="ECO:0000313" key="10">
    <source>
        <dbReference type="EMBL" id="NJC06925.1"/>
    </source>
</evidence>
<evidence type="ECO:0000256" key="2">
    <source>
        <dbReference type="ARBA" id="ARBA00001933"/>
    </source>
</evidence>
<dbReference type="InterPro" id="IPR009006">
    <property type="entry name" value="Ala_racemase/Decarboxylase_C"/>
</dbReference>
<name>A0A7X5YAN6_9SPHN</name>
<evidence type="ECO:0000313" key="11">
    <source>
        <dbReference type="Proteomes" id="UP000558192"/>
    </source>
</evidence>
<keyword evidence="11" id="KW-1185">Reference proteome</keyword>
<sequence>MHFPLALRHCKSALAANYHHLRVRSGTCAGAAIKADAYGLGIETVARLLLTEGCRDFFVSTWTEAAKLDFLEPGTLSVLHGFGPDDEPRSGVRPVLISPTQIARWKASAWASEPCDVMVDTGMNRLGLALDELGCLEGLSIHTLHSHLACADEQHQLNQVQLDRFRAIRSAVTADRYSLANSAGIYLGRDFAFDLVRPGLALYGGIPCPAAAAEIKQVCIPSAQIIQLRQVVAGESVGYNATFTAARETRVAVINIGYADGYRRAFSSVGHATFEDCDLPVIGRVSMDLVTLDASASPQLREGDWVDLDFDLQRAAAQTGISQYELLTGLGQRFQRSWT</sequence>
<dbReference type="PANTHER" id="PTHR30511:SF0">
    <property type="entry name" value="ALANINE RACEMASE, CATABOLIC-RELATED"/>
    <property type="match status" value="1"/>
</dbReference>
<dbReference type="GO" id="GO:0005829">
    <property type="term" value="C:cytosol"/>
    <property type="evidence" value="ECO:0007669"/>
    <property type="project" value="TreeGrafter"/>
</dbReference>
<keyword evidence="6 10" id="KW-0413">Isomerase</keyword>
<dbReference type="NCBIfam" id="TIGR00492">
    <property type="entry name" value="alr"/>
    <property type="match status" value="1"/>
</dbReference>
<dbReference type="Gene3D" id="3.20.20.10">
    <property type="entry name" value="Alanine racemase"/>
    <property type="match status" value="1"/>
</dbReference>
<dbReference type="Proteomes" id="UP000558192">
    <property type="component" value="Unassembled WGS sequence"/>
</dbReference>
<accession>A0A7X5YAN6</accession>
<dbReference type="RefSeq" id="WP_168070430.1">
    <property type="nucleotide sequence ID" value="NZ_JAATJC010000001.1"/>
</dbReference>
<dbReference type="AlphaFoldDB" id="A0A7X5YAN6"/>
<dbReference type="InterPro" id="IPR001608">
    <property type="entry name" value="Ala_racemase_N"/>
</dbReference>
<dbReference type="Gene3D" id="2.40.37.10">
    <property type="entry name" value="Lyase, Ornithine Decarboxylase, Chain A, domain 1"/>
    <property type="match status" value="1"/>
</dbReference>
<dbReference type="EMBL" id="JAATJC010000001">
    <property type="protein sequence ID" value="NJC06925.1"/>
    <property type="molecule type" value="Genomic_DNA"/>
</dbReference>
<dbReference type="EC" id="5.1.1.1" evidence="4"/>
<dbReference type="InterPro" id="IPR020622">
    <property type="entry name" value="Ala_racemase_pyridoxalP-BS"/>
</dbReference>
<dbReference type="PROSITE" id="PS00395">
    <property type="entry name" value="ALANINE_RACEMASE"/>
    <property type="match status" value="1"/>
</dbReference>
<dbReference type="GO" id="GO:0030632">
    <property type="term" value="P:D-alanine biosynthetic process"/>
    <property type="evidence" value="ECO:0007669"/>
    <property type="project" value="TreeGrafter"/>
</dbReference>
<dbReference type="InterPro" id="IPR029066">
    <property type="entry name" value="PLP-binding_barrel"/>
</dbReference>
<protein>
    <recommendedName>
        <fullName evidence="4">alanine racemase</fullName>
        <ecNumber evidence="4">5.1.1.1</ecNumber>
    </recommendedName>
</protein>
<comment type="similarity">
    <text evidence="3">Belongs to the alanine racemase family.</text>
</comment>
<evidence type="ECO:0000256" key="5">
    <source>
        <dbReference type="ARBA" id="ARBA00022898"/>
    </source>
</evidence>
<evidence type="ECO:0000256" key="3">
    <source>
        <dbReference type="ARBA" id="ARBA00007880"/>
    </source>
</evidence>
<evidence type="ECO:0000256" key="8">
    <source>
        <dbReference type="PIRSR" id="PIRSR600821-52"/>
    </source>
</evidence>
<feature type="binding site" evidence="8">
    <location>
        <position position="125"/>
    </location>
    <ligand>
        <name>substrate</name>
    </ligand>
</feature>
<dbReference type="InterPro" id="IPR000821">
    <property type="entry name" value="Ala_racemase"/>
</dbReference>
<dbReference type="PANTHER" id="PTHR30511">
    <property type="entry name" value="ALANINE RACEMASE"/>
    <property type="match status" value="1"/>
</dbReference>
<dbReference type="Pfam" id="PF00842">
    <property type="entry name" value="Ala_racemase_C"/>
    <property type="match status" value="1"/>
</dbReference>
<evidence type="ECO:0000259" key="9">
    <source>
        <dbReference type="SMART" id="SM01005"/>
    </source>
</evidence>
<evidence type="ECO:0000256" key="1">
    <source>
        <dbReference type="ARBA" id="ARBA00000316"/>
    </source>
</evidence>
<reference evidence="10 11" key="1">
    <citation type="submission" date="2020-03" db="EMBL/GenBank/DDBJ databases">
        <title>Genomic Encyclopedia of Type Strains, Phase IV (KMG-IV): sequencing the most valuable type-strain genomes for metagenomic binning, comparative biology and taxonomic classification.</title>
        <authorList>
            <person name="Goeker M."/>
        </authorList>
    </citation>
    <scope>NUCLEOTIDE SEQUENCE [LARGE SCALE GENOMIC DNA]</scope>
    <source>
        <strain evidence="10 11">DSM 16846</strain>
    </source>
</reference>
<dbReference type="PRINTS" id="PR00992">
    <property type="entry name" value="ALARACEMASE"/>
</dbReference>
<comment type="caution">
    <text evidence="10">The sequence shown here is derived from an EMBL/GenBank/DDBJ whole genome shotgun (WGS) entry which is preliminary data.</text>
</comment>
<evidence type="ECO:0000256" key="6">
    <source>
        <dbReference type="ARBA" id="ARBA00023235"/>
    </source>
</evidence>